<dbReference type="EMBL" id="GDKF01002501">
    <property type="protein sequence ID" value="JAT76121.1"/>
    <property type="molecule type" value="Transcribed_RNA"/>
</dbReference>
<dbReference type="PANTHER" id="PTHR34060:SF1">
    <property type="entry name" value="POLYKETIDE CYCLASE _ DEHYDRASE AND LIPID TRANSPORT PROTEIN"/>
    <property type="match status" value="1"/>
</dbReference>
<evidence type="ECO:0000313" key="3">
    <source>
        <dbReference type="EMBL" id="JAT76121.1"/>
    </source>
</evidence>
<accession>A0A1D2AAM1</accession>
<sequence>ITSPFSESKRNFDIPPTVLIPWLSSRACRPPLNPVTPLFSGGMLGALHPAELQSCHISRLSWFKRAPAGRARAAGRRWQVPRAEHQEAPAKAGRDALAGLDAGALCLEIEPGSNNSRCIYASTDVPAPKETLWRLLTDYQHLNDFIPGLAVNQELETFPDGCKLLQVGQQELALGFKFTARCVLNIREHPDGIPGRLLGPNGGSGAGNGDRGRSAPLDGSSFPAPRSQMGTAAPHADIVFESVQGDFQVFKGLWRMQARDTSRAHLSYSLFVRPQRWLPVQLVQPRIEQEIRANLLAVCRHAACCHAAAGGGEPDAT</sequence>
<feature type="region of interest" description="Disordered" evidence="1">
    <location>
        <begin position="194"/>
        <end position="230"/>
    </location>
</feature>
<evidence type="ECO:0000259" key="2">
    <source>
        <dbReference type="Pfam" id="PF03364"/>
    </source>
</evidence>
<feature type="compositionally biased region" description="Gly residues" evidence="1">
    <location>
        <begin position="200"/>
        <end position="209"/>
    </location>
</feature>
<gene>
    <name evidence="3" type="ORF">g.28721</name>
</gene>
<name>A0A1D2AAM1_AUXPR</name>
<feature type="domain" description="Coenzyme Q-binding protein COQ10 START" evidence="2">
    <location>
        <begin position="125"/>
        <end position="297"/>
    </location>
</feature>
<proteinExistence type="predicted"/>
<dbReference type="AlphaFoldDB" id="A0A1D2AAM1"/>
<dbReference type="InterPro" id="IPR023393">
    <property type="entry name" value="START-like_dom_sf"/>
</dbReference>
<dbReference type="Gene3D" id="3.30.530.20">
    <property type="match status" value="2"/>
</dbReference>
<dbReference type="Pfam" id="PF03364">
    <property type="entry name" value="Polyketide_cyc"/>
    <property type="match status" value="1"/>
</dbReference>
<evidence type="ECO:0000256" key="1">
    <source>
        <dbReference type="SAM" id="MobiDB-lite"/>
    </source>
</evidence>
<organism evidence="3">
    <name type="scientific">Auxenochlorella protothecoides</name>
    <name type="common">Green microalga</name>
    <name type="synonym">Chlorella protothecoides</name>
    <dbReference type="NCBI Taxonomy" id="3075"/>
    <lineage>
        <taxon>Eukaryota</taxon>
        <taxon>Viridiplantae</taxon>
        <taxon>Chlorophyta</taxon>
        <taxon>core chlorophytes</taxon>
        <taxon>Trebouxiophyceae</taxon>
        <taxon>Chlorellales</taxon>
        <taxon>Chlorellaceae</taxon>
        <taxon>Auxenochlorella</taxon>
    </lineage>
</organism>
<dbReference type="SUPFAM" id="SSF55961">
    <property type="entry name" value="Bet v1-like"/>
    <property type="match status" value="1"/>
</dbReference>
<feature type="non-terminal residue" evidence="3">
    <location>
        <position position="1"/>
    </location>
</feature>
<dbReference type="InterPro" id="IPR005031">
    <property type="entry name" value="COQ10_START"/>
</dbReference>
<reference evidence="3" key="1">
    <citation type="submission" date="2015-08" db="EMBL/GenBank/DDBJ databases">
        <authorList>
            <person name="Babu N.S."/>
            <person name="Beckwith C.J."/>
            <person name="Beseler K.G."/>
            <person name="Brison A."/>
            <person name="Carone J.V."/>
            <person name="Caskin T.P."/>
            <person name="Diamond M."/>
            <person name="Durham M.E."/>
            <person name="Foxe J.M."/>
            <person name="Go M."/>
            <person name="Henderson B.A."/>
            <person name="Jones I.B."/>
            <person name="McGettigan J.A."/>
            <person name="Micheletti S.J."/>
            <person name="Nasrallah M.E."/>
            <person name="Ortiz D."/>
            <person name="Piller C.R."/>
            <person name="Privatt S.R."/>
            <person name="Schneider S.L."/>
            <person name="Sharp S."/>
            <person name="Smith T.C."/>
            <person name="Stanton J.D."/>
            <person name="Ullery H.E."/>
            <person name="Wilson R.J."/>
            <person name="Serrano M.G."/>
            <person name="Buck G."/>
            <person name="Lee V."/>
            <person name="Wang Y."/>
            <person name="Carvalho R."/>
            <person name="Voegtly L."/>
            <person name="Shi R."/>
            <person name="Duckworth R."/>
            <person name="Johnson A."/>
            <person name="Loviza R."/>
            <person name="Walstead R."/>
            <person name="Shah Z."/>
            <person name="Kiflezghi M."/>
            <person name="Wade K."/>
            <person name="Ball S.L."/>
            <person name="Bradley K.W."/>
            <person name="Asai D.J."/>
            <person name="Bowman C.A."/>
            <person name="Russell D.A."/>
            <person name="Pope W.H."/>
            <person name="Jacobs-Sera D."/>
            <person name="Hendrix R.W."/>
            <person name="Hatfull G.F."/>
        </authorList>
    </citation>
    <scope>NUCLEOTIDE SEQUENCE</scope>
</reference>
<protein>
    <recommendedName>
        <fullName evidence="2">Coenzyme Q-binding protein COQ10 START domain-containing protein</fullName>
    </recommendedName>
</protein>
<dbReference type="PANTHER" id="PTHR34060">
    <property type="entry name" value="POLYKETIDE CYCLASE / DEHYDRASE AND LIPID TRANSPORT PROTEIN"/>
    <property type="match status" value="1"/>
</dbReference>